<gene>
    <name evidence="5" type="primary">mthK</name>
    <name evidence="5" type="ORF">GCM10022393_11310</name>
</gene>
<evidence type="ECO:0000256" key="2">
    <source>
        <dbReference type="SAM" id="Phobius"/>
    </source>
</evidence>
<dbReference type="GO" id="GO:0034220">
    <property type="term" value="P:monoatomic ion transmembrane transport"/>
    <property type="evidence" value="ECO:0007669"/>
    <property type="project" value="UniProtKB-KW"/>
</dbReference>
<accession>A0ABP7XG04</accession>
<dbReference type="InterPro" id="IPR013099">
    <property type="entry name" value="K_chnl_dom"/>
</dbReference>
<dbReference type="SUPFAM" id="SSF116726">
    <property type="entry name" value="TrkA C-terminal domain-like"/>
    <property type="match status" value="1"/>
</dbReference>
<feature type="transmembrane region" description="Helical" evidence="2">
    <location>
        <begin position="5"/>
        <end position="26"/>
    </location>
</feature>
<dbReference type="InterPro" id="IPR003148">
    <property type="entry name" value="RCK_N"/>
</dbReference>
<dbReference type="InterPro" id="IPR036291">
    <property type="entry name" value="NAD(P)-bd_dom_sf"/>
</dbReference>
<dbReference type="Pfam" id="PF02254">
    <property type="entry name" value="TrkA_N"/>
    <property type="match status" value="1"/>
</dbReference>
<dbReference type="Gene3D" id="3.30.70.1450">
    <property type="entry name" value="Regulator of K+ conductance, C-terminal domain"/>
    <property type="match status" value="1"/>
</dbReference>
<dbReference type="SUPFAM" id="SSF81324">
    <property type="entry name" value="Voltage-gated potassium channels"/>
    <property type="match status" value="1"/>
</dbReference>
<keyword evidence="6" id="KW-1185">Reference proteome</keyword>
<keyword evidence="2" id="KW-0812">Transmembrane</keyword>
<evidence type="ECO:0000259" key="3">
    <source>
        <dbReference type="Pfam" id="PF02254"/>
    </source>
</evidence>
<evidence type="ECO:0000313" key="6">
    <source>
        <dbReference type="Proteomes" id="UP001500459"/>
    </source>
</evidence>
<dbReference type="EMBL" id="BAABCW010000003">
    <property type="protein sequence ID" value="GAA4112733.1"/>
    <property type="molecule type" value="Genomic_DNA"/>
</dbReference>
<comment type="subcellular location">
    <subcellularLocation>
        <location evidence="1">Cell membrane</location>
        <topology evidence="1">Multi-pass membrane protein</topology>
    </subcellularLocation>
</comment>
<organism evidence="5 6">
    <name type="scientific">Aquimarina addita</name>
    <dbReference type="NCBI Taxonomy" id="870485"/>
    <lineage>
        <taxon>Bacteria</taxon>
        <taxon>Pseudomonadati</taxon>
        <taxon>Bacteroidota</taxon>
        <taxon>Flavobacteriia</taxon>
        <taxon>Flavobacteriales</taxon>
        <taxon>Flavobacteriaceae</taxon>
        <taxon>Aquimarina</taxon>
    </lineage>
</organism>
<dbReference type="Gene3D" id="1.10.287.70">
    <property type="match status" value="1"/>
</dbReference>
<sequence length="337" mass="38541">MKKRVFIVIIFSIISYNLSVYLLYIFESTSADGNILNLRDSYWYSIVTLTTVGYGDFYPVTFWGRTIGFLFILGSLGILGLLISELSLIISNYRQKKKEGYFGTTMEKHCVIIGWDDFSQMVAEQIINANKELAIITDDKEDIDRINSKFPQDHCFAYLSNLKSYSKFEKVNIDKAERVYLNFKDDSETLVYTINLKKAYPNATFVVALNNMELVSTFNYMGVNFVISKNEIASKLIASYVFEPNVALFAEDLLSTSEGEDELDIWEKEVPEDSLLIGQNYIDVFVDLKKKLNIILLGVCRDGVQYKNPDNLSIEYNDILVFIGGSSSYADLNEFLY</sequence>
<dbReference type="RefSeq" id="WP_344925493.1">
    <property type="nucleotide sequence ID" value="NZ_BAABCW010000003.1"/>
</dbReference>
<keyword evidence="5" id="KW-0813">Transport</keyword>
<dbReference type="PANTHER" id="PTHR43833">
    <property type="entry name" value="POTASSIUM CHANNEL PROTEIN 2-RELATED-RELATED"/>
    <property type="match status" value="1"/>
</dbReference>
<keyword evidence="5" id="KW-0407">Ion channel</keyword>
<dbReference type="SUPFAM" id="SSF51735">
    <property type="entry name" value="NAD(P)-binding Rossmann-fold domains"/>
    <property type="match status" value="1"/>
</dbReference>
<dbReference type="Pfam" id="PF07885">
    <property type="entry name" value="Ion_trans_2"/>
    <property type="match status" value="1"/>
</dbReference>
<protein>
    <submittedName>
        <fullName evidence="5">Calcium-gated potassium channel MthK</fullName>
    </submittedName>
</protein>
<feature type="domain" description="RCK N-terminal" evidence="3">
    <location>
        <begin position="111"/>
        <end position="228"/>
    </location>
</feature>
<proteinExistence type="predicted"/>
<dbReference type="InterPro" id="IPR036721">
    <property type="entry name" value="RCK_C_sf"/>
</dbReference>
<keyword evidence="2" id="KW-1133">Transmembrane helix</keyword>
<keyword evidence="2" id="KW-0472">Membrane</keyword>
<dbReference type="InterPro" id="IPR050721">
    <property type="entry name" value="Trk_Ktr_HKT_K-transport"/>
</dbReference>
<evidence type="ECO:0000259" key="4">
    <source>
        <dbReference type="Pfam" id="PF07885"/>
    </source>
</evidence>
<comment type="caution">
    <text evidence="5">The sequence shown here is derived from an EMBL/GenBank/DDBJ whole genome shotgun (WGS) entry which is preliminary data.</text>
</comment>
<dbReference type="Gene3D" id="3.40.50.720">
    <property type="entry name" value="NAD(P)-binding Rossmann-like Domain"/>
    <property type="match status" value="1"/>
</dbReference>
<name>A0ABP7XG04_9FLAO</name>
<reference evidence="6" key="1">
    <citation type="journal article" date="2019" name="Int. J. Syst. Evol. Microbiol.">
        <title>The Global Catalogue of Microorganisms (GCM) 10K type strain sequencing project: providing services to taxonomists for standard genome sequencing and annotation.</title>
        <authorList>
            <consortium name="The Broad Institute Genomics Platform"/>
            <consortium name="The Broad Institute Genome Sequencing Center for Infectious Disease"/>
            <person name="Wu L."/>
            <person name="Ma J."/>
        </authorList>
    </citation>
    <scope>NUCLEOTIDE SEQUENCE [LARGE SCALE GENOMIC DNA]</scope>
    <source>
        <strain evidence="6">JCM 17106</strain>
    </source>
</reference>
<evidence type="ECO:0000256" key="1">
    <source>
        <dbReference type="ARBA" id="ARBA00004651"/>
    </source>
</evidence>
<feature type="transmembrane region" description="Helical" evidence="2">
    <location>
        <begin position="67"/>
        <end position="90"/>
    </location>
</feature>
<dbReference type="Proteomes" id="UP001500459">
    <property type="component" value="Unassembled WGS sequence"/>
</dbReference>
<feature type="domain" description="Potassium channel" evidence="4">
    <location>
        <begin position="12"/>
        <end position="87"/>
    </location>
</feature>
<evidence type="ECO:0000313" key="5">
    <source>
        <dbReference type="EMBL" id="GAA4112733.1"/>
    </source>
</evidence>
<dbReference type="PANTHER" id="PTHR43833:SF9">
    <property type="entry name" value="POTASSIUM CHANNEL PROTEIN YUGO-RELATED"/>
    <property type="match status" value="1"/>
</dbReference>
<keyword evidence="5" id="KW-0406">Ion transport</keyword>